<gene>
    <name evidence="10" type="primary">apaH</name>
    <name evidence="10" type="ORF">GCM10010082_04140</name>
</gene>
<evidence type="ECO:0000313" key="11">
    <source>
        <dbReference type="Proteomes" id="UP000604243"/>
    </source>
</evidence>
<organism evidence="10 11">
    <name type="scientific">Kushneria pakistanensis</name>
    <dbReference type="NCBI Taxonomy" id="1508770"/>
    <lineage>
        <taxon>Bacteria</taxon>
        <taxon>Pseudomonadati</taxon>
        <taxon>Pseudomonadota</taxon>
        <taxon>Gammaproteobacteria</taxon>
        <taxon>Oceanospirillales</taxon>
        <taxon>Halomonadaceae</taxon>
        <taxon>Kushneria</taxon>
    </lineage>
</organism>
<proteinExistence type="inferred from homology"/>
<comment type="similarity">
    <text evidence="2">Belongs to the Ap4A hydrolase family.</text>
</comment>
<dbReference type="InterPro" id="IPR004617">
    <property type="entry name" value="ApaH"/>
</dbReference>
<comment type="caution">
    <text evidence="10">The sequence shown here is derived from an EMBL/GenBank/DDBJ whole genome shotgun (WGS) entry which is preliminary data.</text>
</comment>
<feature type="domain" description="Calcineurin-like phosphoesterase" evidence="9">
    <location>
        <begin position="1"/>
        <end position="145"/>
    </location>
</feature>
<evidence type="ECO:0000256" key="6">
    <source>
        <dbReference type="ARBA" id="ARBA00032248"/>
    </source>
</evidence>
<evidence type="ECO:0000256" key="5">
    <source>
        <dbReference type="ARBA" id="ARBA00031248"/>
    </source>
</evidence>
<dbReference type="EC" id="3.6.1.41" evidence="3"/>
<comment type="catalytic activity">
    <reaction evidence="8">
        <text>P(1),P(4)-bis(5'-adenosyl) tetraphosphate + H2O = 2 ADP + 2 H(+)</text>
        <dbReference type="Rhea" id="RHEA:24252"/>
        <dbReference type="ChEBI" id="CHEBI:15377"/>
        <dbReference type="ChEBI" id="CHEBI:15378"/>
        <dbReference type="ChEBI" id="CHEBI:58141"/>
        <dbReference type="ChEBI" id="CHEBI:456216"/>
        <dbReference type="EC" id="3.6.1.41"/>
    </reaction>
</comment>
<accession>A0ABQ3FAY9</accession>
<dbReference type="Proteomes" id="UP000604243">
    <property type="component" value="Unassembled WGS sequence"/>
</dbReference>
<comment type="function">
    <text evidence="1">Hydrolyzes diadenosine 5',5'''-P1,P4-tetraphosphate to yield ADP.</text>
</comment>
<dbReference type="NCBIfam" id="TIGR00668">
    <property type="entry name" value="apaH"/>
    <property type="match status" value="1"/>
</dbReference>
<dbReference type="RefSeq" id="WP_189514621.1">
    <property type="nucleotide sequence ID" value="NZ_BMZM01000001.1"/>
</dbReference>
<reference evidence="11" key="1">
    <citation type="journal article" date="2019" name="Int. J. Syst. Evol. Microbiol.">
        <title>The Global Catalogue of Microorganisms (GCM) 10K type strain sequencing project: providing services to taxonomists for standard genome sequencing and annotation.</title>
        <authorList>
            <consortium name="The Broad Institute Genomics Platform"/>
            <consortium name="The Broad Institute Genome Sequencing Center for Infectious Disease"/>
            <person name="Wu L."/>
            <person name="Ma J."/>
        </authorList>
    </citation>
    <scope>NUCLEOTIDE SEQUENCE [LARGE SCALE GENOMIC DNA]</scope>
    <source>
        <strain evidence="11">KCTC 42082</strain>
    </source>
</reference>
<dbReference type="NCBIfam" id="NF001204">
    <property type="entry name" value="PRK00166.1"/>
    <property type="match status" value="1"/>
</dbReference>
<keyword evidence="4" id="KW-0378">Hydrolase</keyword>
<evidence type="ECO:0000313" key="10">
    <source>
        <dbReference type="EMBL" id="GHC16442.1"/>
    </source>
</evidence>
<evidence type="ECO:0000256" key="7">
    <source>
        <dbReference type="ARBA" id="ARBA00033210"/>
    </source>
</evidence>
<dbReference type="EMBL" id="BMZM01000001">
    <property type="protein sequence ID" value="GHC16442.1"/>
    <property type="molecule type" value="Genomic_DNA"/>
</dbReference>
<evidence type="ECO:0000256" key="3">
    <source>
        <dbReference type="ARBA" id="ARBA00012506"/>
    </source>
</evidence>
<protein>
    <recommendedName>
        <fullName evidence="3">bis(5'-nucleosyl)-tetraphosphatase (symmetrical)</fullName>
        <ecNumber evidence="3">3.6.1.41</ecNumber>
    </recommendedName>
    <alternativeName>
        <fullName evidence="6">Ap4A hydrolase</fullName>
    </alternativeName>
    <alternativeName>
        <fullName evidence="5">Diadenosine 5',5'''-P1,P4-tetraphosphate pyrophosphohydrolase</fullName>
    </alternativeName>
    <alternativeName>
        <fullName evidence="7">Diadenosine tetraphosphatase</fullName>
    </alternativeName>
</protein>
<evidence type="ECO:0000256" key="4">
    <source>
        <dbReference type="ARBA" id="ARBA00022801"/>
    </source>
</evidence>
<dbReference type="SUPFAM" id="SSF56300">
    <property type="entry name" value="Metallo-dependent phosphatases"/>
    <property type="match status" value="1"/>
</dbReference>
<evidence type="ECO:0000256" key="2">
    <source>
        <dbReference type="ARBA" id="ARBA00005419"/>
    </source>
</evidence>
<dbReference type="PANTHER" id="PTHR40942">
    <property type="match status" value="1"/>
</dbReference>
<evidence type="ECO:0000256" key="1">
    <source>
        <dbReference type="ARBA" id="ARBA00003413"/>
    </source>
</evidence>
<dbReference type="Gene3D" id="3.60.21.10">
    <property type="match status" value="1"/>
</dbReference>
<dbReference type="InterPro" id="IPR029052">
    <property type="entry name" value="Metallo-depent_PP-like"/>
</dbReference>
<sequence length="273" mass="30814">MTIWAIGDLHGCGHEFDELLKAIDFVPGRDHLWITGDLINRGPQSLETLRRVHGLREHASVVLGNHDLHLLAVAFGHGRLKPSDTLADILEAPDRDVLLEWLRCQPLMVESQTHQCVMTHAGLLPQWSIERARQYAREGEAMLSSRQFFEFLPHMYGNEPARFEPALRGNDRLRAIINVFTRMRFIDERGTLDFSAKEGLDSAPEGFRPWFCFERGDTERLIFGHWAALEGRAPGAQANVRSLDAGCVWGGALMAMNLETDQVVTIAAQKPRQ</sequence>
<evidence type="ECO:0000256" key="8">
    <source>
        <dbReference type="ARBA" id="ARBA00049417"/>
    </source>
</evidence>
<dbReference type="PIRSF" id="PIRSF000903">
    <property type="entry name" value="B5n-ttraPtase_sm"/>
    <property type="match status" value="1"/>
</dbReference>
<dbReference type="PANTHER" id="PTHR40942:SF4">
    <property type="entry name" value="CYTOCHROME C5"/>
    <property type="match status" value="1"/>
</dbReference>
<dbReference type="CDD" id="cd07422">
    <property type="entry name" value="MPP_ApaH"/>
    <property type="match status" value="1"/>
</dbReference>
<evidence type="ECO:0000259" key="9">
    <source>
        <dbReference type="Pfam" id="PF00149"/>
    </source>
</evidence>
<name>A0ABQ3FAY9_9GAMM</name>
<dbReference type="Pfam" id="PF00149">
    <property type="entry name" value="Metallophos"/>
    <property type="match status" value="1"/>
</dbReference>
<keyword evidence="11" id="KW-1185">Reference proteome</keyword>
<dbReference type="InterPro" id="IPR004843">
    <property type="entry name" value="Calcineurin-like_PHP"/>
</dbReference>